<evidence type="ECO:0000256" key="1">
    <source>
        <dbReference type="ARBA" id="ARBA00001933"/>
    </source>
</evidence>
<dbReference type="InterPro" id="IPR015424">
    <property type="entry name" value="PyrdxlP-dep_Trfase"/>
</dbReference>
<gene>
    <name evidence="13" type="ORF">Cgig2_000825</name>
</gene>
<reference evidence="13" key="1">
    <citation type="submission" date="2022-04" db="EMBL/GenBank/DDBJ databases">
        <title>Carnegiea gigantea Genome sequencing and assembly v2.</title>
        <authorList>
            <person name="Copetti D."/>
            <person name="Sanderson M.J."/>
            <person name="Burquez A."/>
            <person name="Wojciechowski M.F."/>
        </authorList>
    </citation>
    <scope>NUCLEOTIDE SEQUENCE</scope>
    <source>
        <strain evidence="13">SGP5-SGP5p</strain>
        <tissue evidence="13">Aerial part</tissue>
    </source>
</reference>
<dbReference type="GO" id="GO:0005516">
    <property type="term" value="F:calmodulin binding"/>
    <property type="evidence" value="ECO:0007669"/>
    <property type="project" value="UniProtKB-KW"/>
</dbReference>
<dbReference type="Pfam" id="PF00282">
    <property type="entry name" value="Pyridoxal_deC"/>
    <property type="match status" value="1"/>
</dbReference>
<dbReference type="EC" id="4.1.1.15" evidence="3 11"/>
<dbReference type="InterPro" id="IPR010107">
    <property type="entry name" value="Glutamate_decarboxylase"/>
</dbReference>
<evidence type="ECO:0000256" key="9">
    <source>
        <dbReference type="PIRSR" id="PIRSR602129-50"/>
    </source>
</evidence>
<proteinExistence type="inferred from homology"/>
<dbReference type="PANTHER" id="PTHR43321">
    <property type="entry name" value="GLUTAMATE DECARBOXYLASE"/>
    <property type="match status" value="1"/>
</dbReference>
<name>A0A9Q1KKM6_9CARY</name>
<evidence type="ECO:0000256" key="10">
    <source>
        <dbReference type="RuleBase" id="RU000382"/>
    </source>
</evidence>
<dbReference type="SUPFAM" id="SSF53383">
    <property type="entry name" value="PLP-dependent transferases"/>
    <property type="match status" value="1"/>
</dbReference>
<keyword evidence="5" id="KW-0112">Calmodulin-binding</keyword>
<evidence type="ECO:0000256" key="8">
    <source>
        <dbReference type="ARBA" id="ARBA00048868"/>
    </source>
</evidence>
<keyword evidence="14" id="KW-1185">Reference proteome</keyword>
<dbReference type="GO" id="GO:0030170">
    <property type="term" value="F:pyridoxal phosphate binding"/>
    <property type="evidence" value="ECO:0007669"/>
    <property type="project" value="InterPro"/>
</dbReference>
<evidence type="ECO:0000256" key="6">
    <source>
        <dbReference type="ARBA" id="ARBA00022898"/>
    </source>
</evidence>
<dbReference type="Gene3D" id="3.40.640.10">
    <property type="entry name" value="Type I PLP-dependent aspartate aminotransferase-like (Major domain)"/>
    <property type="match status" value="1"/>
</dbReference>
<comment type="cofactor">
    <cofactor evidence="1 9 10">
        <name>pyridoxal 5'-phosphate</name>
        <dbReference type="ChEBI" id="CHEBI:597326"/>
    </cofactor>
</comment>
<dbReference type="InterPro" id="IPR002129">
    <property type="entry name" value="PyrdxlP-dep_de-COase"/>
</dbReference>
<dbReference type="Gene3D" id="3.90.1150.160">
    <property type="match status" value="1"/>
</dbReference>
<dbReference type="Gene3D" id="4.10.280.50">
    <property type="match status" value="1"/>
</dbReference>
<evidence type="ECO:0000256" key="3">
    <source>
        <dbReference type="ARBA" id="ARBA00012421"/>
    </source>
</evidence>
<evidence type="ECO:0000256" key="12">
    <source>
        <dbReference type="SAM" id="MobiDB-lite"/>
    </source>
</evidence>
<evidence type="ECO:0000256" key="5">
    <source>
        <dbReference type="ARBA" id="ARBA00022860"/>
    </source>
</evidence>
<sequence length="457" mass="51351">MVLSKTAPGSDASDGSTLPSGYVRHPLSRFKMPERSLSKEEAHQTIKEELKRDGNPTLYAGSFVTTARMEHECDDLILDSLNKNCVDVDEYPATAELQDRCINMIARLFNAPLGESEGATGVGTVGSSEAIMLAGLAFKRKWQNKHKAQDLPYDKPNIVTGANIHVCWKKFASYFDVEIKEVKLREGHYVIDPVKAVEMVDENTICVATILGSTYNGEFEDVKFLNDLLLEKNNKTGWETPIHVDAAGGGFVAPFLYPELEWDFRLPLVKSINVSGHKYGFVYVGIGWVIWRTKQDLPEDLIFSFNYLGDNRPTFTLNFSKGSSNVIAQYYQLIRLGFEGYRNVVESCHRNAMVLKKGLEKIGRFTIASKDNSLPVVAFSLKDHTKYNEFDVSKMVRNFGWILPAYTMPSDAQHVAVLRVVVREDFSETLAQHLVLDITRVLNELDQLPPKISNGHS</sequence>
<evidence type="ECO:0000313" key="14">
    <source>
        <dbReference type="Proteomes" id="UP001153076"/>
    </source>
</evidence>
<feature type="region of interest" description="Disordered" evidence="12">
    <location>
        <begin position="1"/>
        <end position="24"/>
    </location>
</feature>
<keyword evidence="7 10" id="KW-0456">Lyase</keyword>
<evidence type="ECO:0000313" key="13">
    <source>
        <dbReference type="EMBL" id="KAJ8444546.1"/>
    </source>
</evidence>
<comment type="catalytic activity">
    <reaction evidence="8 11">
        <text>L-glutamate + H(+) = 4-aminobutanoate + CO2</text>
        <dbReference type="Rhea" id="RHEA:17785"/>
        <dbReference type="ChEBI" id="CHEBI:15378"/>
        <dbReference type="ChEBI" id="CHEBI:16526"/>
        <dbReference type="ChEBI" id="CHEBI:29985"/>
        <dbReference type="ChEBI" id="CHEBI:59888"/>
        <dbReference type="EC" id="4.1.1.15"/>
    </reaction>
</comment>
<comment type="similarity">
    <text evidence="2 10">Belongs to the group II decarboxylase family.</text>
</comment>
<dbReference type="FunFam" id="3.90.1150.160:FF:000001">
    <property type="entry name" value="Glutamate decarboxylase"/>
    <property type="match status" value="1"/>
</dbReference>
<dbReference type="GO" id="GO:0004351">
    <property type="term" value="F:glutamate decarboxylase activity"/>
    <property type="evidence" value="ECO:0007669"/>
    <property type="project" value="UniProtKB-EC"/>
</dbReference>
<evidence type="ECO:0000256" key="11">
    <source>
        <dbReference type="RuleBase" id="RU361171"/>
    </source>
</evidence>
<dbReference type="NCBIfam" id="TIGR01788">
    <property type="entry name" value="Glu-decarb-GAD"/>
    <property type="match status" value="1"/>
</dbReference>
<evidence type="ECO:0000256" key="2">
    <source>
        <dbReference type="ARBA" id="ARBA00009533"/>
    </source>
</evidence>
<feature type="modified residue" description="N6-(pyridoxal phosphate)lysine" evidence="9">
    <location>
        <position position="278"/>
    </location>
</feature>
<keyword evidence="4 11" id="KW-0210">Decarboxylase</keyword>
<protein>
    <recommendedName>
        <fullName evidence="3 11">Glutamate decarboxylase</fullName>
        <ecNumber evidence="3 11">4.1.1.15</ecNumber>
    </recommendedName>
</protein>
<accession>A0A9Q1KKM6</accession>
<dbReference type="PANTHER" id="PTHR43321:SF3">
    <property type="entry name" value="GLUTAMATE DECARBOXYLASE"/>
    <property type="match status" value="1"/>
</dbReference>
<dbReference type="EMBL" id="JAKOGI010000095">
    <property type="protein sequence ID" value="KAJ8444546.1"/>
    <property type="molecule type" value="Genomic_DNA"/>
</dbReference>
<dbReference type="FunFam" id="3.40.640.10:FF:000022">
    <property type="entry name" value="Glutamate decarboxylase"/>
    <property type="match status" value="1"/>
</dbReference>
<dbReference type="Proteomes" id="UP001153076">
    <property type="component" value="Unassembled WGS sequence"/>
</dbReference>
<dbReference type="GO" id="GO:0006538">
    <property type="term" value="P:L-glutamate catabolic process"/>
    <property type="evidence" value="ECO:0007669"/>
    <property type="project" value="TreeGrafter"/>
</dbReference>
<evidence type="ECO:0000256" key="7">
    <source>
        <dbReference type="ARBA" id="ARBA00023239"/>
    </source>
</evidence>
<comment type="caution">
    <text evidence="13">The sequence shown here is derived from an EMBL/GenBank/DDBJ whole genome shotgun (WGS) entry which is preliminary data.</text>
</comment>
<dbReference type="GO" id="GO:0005829">
    <property type="term" value="C:cytosol"/>
    <property type="evidence" value="ECO:0007669"/>
    <property type="project" value="TreeGrafter"/>
</dbReference>
<organism evidence="13 14">
    <name type="scientific">Carnegiea gigantea</name>
    <dbReference type="NCBI Taxonomy" id="171969"/>
    <lineage>
        <taxon>Eukaryota</taxon>
        <taxon>Viridiplantae</taxon>
        <taxon>Streptophyta</taxon>
        <taxon>Embryophyta</taxon>
        <taxon>Tracheophyta</taxon>
        <taxon>Spermatophyta</taxon>
        <taxon>Magnoliopsida</taxon>
        <taxon>eudicotyledons</taxon>
        <taxon>Gunneridae</taxon>
        <taxon>Pentapetalae</taxon>
        <taxon>Caryophyllales</taxon>
        <taxon>Cactineae</taxon>
        <taxon>Cactaceae</taxon>
        <taxon>Cactoideae</taxon>
        <taxon>Echinocereeae</taxon>
        <taxon>Carnegiea</taxon>
    </lineage>
</organism>
<evidence type="ECO:0000256" key="4">
    <source>
        <dbReference type="ARBA" id="ARBA00022793"/>
    </source>
</evidence>
<dbReference type="AlphaFoldDB" id="A0A9Q1KKM6"/>
<dbReference type="OrthoDB" id="5152799at2759"/>
<keyword evidence="6 9" id="KW-0663">Pyridoxal phosphate</keyword>
<dbReference type="InterPro" id="IPR015421">
    <property type="entry name" value="PyrdxlP-dep_Trfase_major"/>
</dbReference>